<proteinExistence type="predicted"/>
<protein>
    <submittedName>
        <fullName evidence="1">Uncharacterized protein</fullName>
    </submittedName>
</protein>
<sequence length="63" mass="7171">MLRNIAMPDGIQRRVSGNFERIIHAGSSLANLVNLRETRGDRPKDWIIVKSTRVDIVIEENAK</sequence>
<dbReference type="Proteomes" id="UP000011885">
    <property type="component" value="Unassembled WGS sequence"/>
</dbReference>
<evidence type="ECO:0000313" key="2">
    <source>
        <dbReference type="Proteomes" id="UP000011885"/>
    </source>
</evidence>
<name>M5U5N1_9BACT</name>
<reference evidence="1 2" key="1">
    <citation type="journal article" date="2013" name="Mar. Genomics">
        <title>Expression of sulfatases in Rhodopirellula baltica and the diversity of sulfatases in the genus Rhodopirellula.</title>
        <authorList>
            <person name="Wegner C.E."/>
            <person name="Richter-Heitmann T."/>
            <person name="Klindworth A."/>
            <person name="Klockow C."/>
            <person name="Richter M."/>
            <person name="Achstetter T."/>
            <person name="Glockner F.O."/>
            <person name="Harder J."/>
        </authorList>
    </citation>
    <scope>NUCLEOTIDE SEQUENCE [LARGE SCALE GENOMIC DNA]</scope>
    <source>
        <strain evidence="1 2">SM41</strain>
    </source>
</reference>
<dbReference type="EMBL" id="ANOH01000124">
    <property type="protein sequence ID" value="EMI56757.1"/>
    <property type="molecule type" value="Genomic_DNA"/>
</dbReference>
<evidence type="ECO:0000313" key="1">
    <source>
        <dbReference type="EMBL" id="EMI56757.1"/>
    </source>
</evidence>
<accession>M5U5N1</accession>
<organism evidence="1 2">
    <name type="scientific">Rhodopirellula sallentina SM41</name>
    <dbReference type="NCBI Taxonomy" id="1263870"/>
    <lineage>
        <taxon>Bacteria</taxon>
        <taxon>Pseudomonadati</taxon>
        <taxon>Planctomycetota</taxon>
        <taxon>Planctomycetia</taxon>
        <taxon>Pirellulales</taxon>
        <taxon>Pirellulaceae</taxon>
        <taxon>Rhodopirellula</taxon>
    </lineage>
</organism>
<dbReference type="AlphaFoldDB" id="M5U5N1"/>
<gene>
    <name evidence="1" type="ORF">RSSM_01797</name>
</gene>
<comment type="caution">
    <text evidence="1">The sequence shown here is derived from an EMBL/GenBank/DDBJ whole genome shotgun (WGS) entry which is preliminary data.</text>
</comment>
<keyword evidence="2" id="KW-1185">Reference proteome</keyword>